<evidence type="ECO:0000256" key="2">
    <source>
        <dbReference type="ARBA" id="ARBA00023235"/>
    </source>
</evidence>
<dbReference type="PIRSF" id="PIRSF016184">
    <property type="entry name" value="PhzC_PhzF"/>
    <property type="match status" value="1"/>
</dbReference>
<evidence type="ECO:0000313" key="4">
    <source>
        <dbReference type="EMBL" id="AEV30452.1"/>
    </source>
</evidence>
<accession>G8QVD7</accession>
<dbReference type="Gene3D" id="3.10.310.10">
    <property type="entry name" value="Diaminopimelate Epimerase, Chain A, domain 1"/>
    <property type="match status" value="2"/>
</dbReference>
<dbReference type="KEGG" id="sgp:SpiGrapes_2694"/>
<protein>
    <submittedName>
        <fullName evidence="4">Phenazine biosynthesis protein PhzF family</fullName>
    </submittedName>
</protein>
<organism evidence="4 5">
    <name type="scientific">Sphaerochaeta pleomorpha (strain ATCC BAA-1885 / DSM 22778 / Grapes)</name>
    <dbReference type="NCBI Taxonomy" id="158190"/>
    <lineage>
        <taxon>Bacteria</taxon>
        <taxon>Pseudomonadati</taxon>
        <taxon>Spirochaetota</taxon>
        <taxon>Spirochaetia</taxon>
        <taxon>Spirochaetales</taxon>
        <taxon>Sphaerochaetaceae</taxon>
        <taxon>Sphaerochaeta</taxon>
    </lineage>
</organism>
<dbReference type="AlphaFoldDB" id="G8QVD7"/>
<dbReference type="PANTHER" id="PTHR13774">
    <property type="entry name" value="PHENAZINE BIOSYNTHESIS PROTEIN"/>
    <property type="match status" value="1"/>
</dbReference>
<dbReference type="Proteomes" id="UP000005632">
    <property type="component" value="Chromosome"/>
</dbReference>
<dbReference type="SUPFAM" id="SSF54506">
    <property type="entry name" value="Diaminopimelate epimerase-like"/>
    <property type="match status" value="1"/>
</dbReference>
<dbReference type="GO" id="GO:0005737">
    <property type="term" value="C:cytoplasm"/>
    <property type="evidence" value="ECO:0007669"/>
    <property type="project" value="TreeGrafter"/>
</dbReference>
<keyword evidence="2" id="KW-0413">Isomerase</keyword>
<dbReference type="EMBL" id="CP003155">
    <property type="protein sequence ID" value="AEV30452.1"/>
    <property type="molecule type" value="Genomic_DNA"/>
</dbReference>
<dbReference type="GO" id="GO:0016853">
    <property type="term" value="F:isomerase activity"/>
    <property type="evidence" value="ECO:0007669"/>
    <property type="project" value="UniProtKB-KW"/>
</dbReference>
<dbReference type="Pfam" id="PF02567">
    <property type="entry name" value="PhzC-PhzF"/>
    <property type="match status" value="1"/>
</dbReference>
<keyword evidence="5" id="KW-1185">Reference proteome</keyword>
<evidence type="ECO:0000256" key="1">
    <source>
        <dbReference type="ARBA" id="ARBA00008270"/>
    </source>
</evidence>
<dbReference type="PANTHER" id="PTHR13774:SF39">
    <property type="entry name" value="BIOSYNTHESIS PROTEIN, PUTATIVE-RELATED"/>
    <property type="match status" value="1"/>
</dbReference>
<sequence>MLLEVFQVDAFTTNMFEGNPAGVVLHAEGLSERQMVQIANELHNSETAFIFDKGGAGYDLEVRFFTPTQEVPICGHATIATHYVYAKVHEITSGIIKQKTKVGILDVEIIKEGDDLRIVMTQAAITFGKVLAGKQRQLLLSGLDISEQDLDASLPIQIISTGHSKVMVPLLQRKVLDALFPKSDILSQLSKDIHCNGFYTFTFDSGEEGILTSGRMFAPAIGIQEDPVTGNANGPLGAYLTHYGRLEKRTEGTSFMVKQGEALGRKGYMQVQVFSSPTEPNLVKVSGRARIIFTTTIKL</sequence>
<proteinExistence type="inferred from homology"/>
<comment type="similarity">
    <text evidence="1">Belongs to the PhzF family.</text>
</comment>
<reference evidence="4 5" key="1">
    <citation type="submission" date="2011-11" db="EMBL/GenBank/DDBJ databases">
        <title>Complete sequence of Spirochaeta sp. grapes.</title>
        <authorList>
            <consortium name="US DOE Joint Genome Institute"/>
            <person name="Lucas S."/>
            <person name="Han J."/>
            <person name="Lapidus A."/>
            <person name="Cheng J.-F."/>
            <person name="Goodwin L."/>
            <person name="Pitluck S."/>
            <person name="Peters L."/>
            <person name="Ovchinnikova G."/>
            <person name="Munk A.C."/>
            <person name="Detter J.C."/>
            <person name="Han C."/>
            <person name="Tapia R."/>
            <person name="Land M."/>
            <person name="Hauser L."/>
            <person name="Kyrpides N."/>
            <person name="Ivanova N."/>
            <person name="Pagani I."/>
            <person name="Ritalahtilisa K."/>
            <person name="Loeffler F."/>
            <person name="Woyke T."/>
        </authorList>
    </citation>
    <scope>NUCLEOTIDE SEQUENCE [LARGE SCALE GENOMIC DNA]</scope>
    <source>
        <strain evidence="5">ATCC BAA-1885 / DSM 22778 / Grapes</strain>
    </source>
</reference>
<dbReference type="NCBIfam" id="TIGR00654">
    <property type="entry name" value="PhzF_family"/>
    <property type="match status" value="1"/>
</dbReference>
<feature type="active site" evidence="3">
    <location>
        <position position="46"/>
    </location>
</feature>
<dbReference type="RefSeq" id="WP_014271292.1">
    <property type="nucleotide sequence ID" value="NC_016633.1"/>
</dbReference>
<dbReference type="HOGENOM" id="CLU_048756_0_2_12"/>
<dbReference type="NCBIfam" id="NF007625">
    <property type="entry name" value="PRK10281.1"/>
    <property type="match status" value="1"/>
</dbReference>
<evidence type="ECO:0000256" key="3">
    <source>
        <dbReference type="PIRSR" id="PIRSR016184-1"/>
    </source>
</evidence>
<dbReference type="OrthoDB" id="9788221at2"/>
<evidence type="ECO:0000313" key="5">
    <source>
        <dbReference type="Proteomes" id="UP000005632"/>
    </source>
</evidence>
<name>G8QVD7_SPHPG</name>
<dbReference type="eggNOG" id="COG0384">
    <property type="taxonomic scope" value="Bacteria"/>
</dbReference>
<dbReference type="InterPro" id="IPR003719">
    <property type="entry name" value="Phenazine_PhzF-like"/>
</dbReference>
<gene>
    <name evidence="4" type="ordered locus">SpiGrapes_2694</name>
</gene>